<dbReference type="InterPro" id="IPR016032">
    <property type="entry name" value="Sig_transdc_resp-reg_C-effctor"/>
</dbReference>
<dbReference type="InterPro" id="IPR058245">
    <property type="entry name" value="NreC/VraR/RcsB-like_REC"/>
</dbReference>
<reference evidence="10" key="1">
    <citation type="submission" date="2017-08" db="EMBL/GenBank/DDBJ databases">
        <authorList>
            <person name="Huang Z."/>
        </authorList>
    </citation>
    <scope>NUCLEOTIDE SEQUENCE [LARGE SCALE GENOMIC DNA]</scope>
    <source>
        <strain evidence="10">SA5d-4</strain>
    </source>
</reference>
<dbReference type="PANTHER" id="PTHR43214">
    <property type="entry name" value="TWO-COMPONENT RESPONSE REGULATOR"/>
    <property type="match status" value="1"/>
</dbReference>
<evidence type="ECO:0000313" key="9">
    <source>
        <dbReference type="EMBL" id="OZM58009.1"/>
    </source>
</evidence>
<feature type="modified residue" description="4-aspartylphosphate" evidence="6">
    <location>
        <position position="54"/>
    </location>
</feature>
<dbReference type="Pfam" id="PF00196">
    <property type="entry name" value="GerE"/>
    <property type="match status" value="1"/>
</dbReference>
<feature type="domain" description="Response regulatory" evidence="8">
    <location>
        <begin position="3"/>
        <end position="119"/>
    </location>
</feature>
<dbReference type="InterPro" id="IPR039420">
    <property type="entry name" value="WalR-like"/>
</dbReference>
<sequence length="216" mass="24160">MMKIMLVDDHAVLRDGLANIFEMEEDMEVVGVAESGEKALELLPSFNPDIIILDINMPGMNGITTASEIKKRYPKVKILMLTMHNEDEFLMAALREGADGYLLKDTPSDQVVEAIKMVANGESILHPEMTKKLIDFHQQKIPDTDSQLTEREQEVLMCLVNGLSNKDIAKNLFISDKTVKIHVSKIFKKLGVKSRSQAVIHAVQHQLVPLPKSPTT</sequence>
<dbReference type="SMART" id="SM00421">
    <property type="entry name" value="HTH_LUXR"/>
    <property type="match status" value="1"/>
</dbReference>
<dbReference type="SMART" id="SM00448">
    <property type="entry name" value="REC"/>
    <property type="match status" value="1"/>
</dbReference>
<keyword evidence="2 6" id="KW-0597">Phosphoprotein</keyword>
<evidence type="ECO:0000256" key="6">
    <source>
        <dbReference type="PROSITE-ProRule" id="PRU00169"/>
    </source>
</evidence>
<dbReference type="Gene3D" id="3.40.50.2300">
    <property type="match status" value="1"/>
</dbReference>
<keyword evidence="4 9" id="KW-0238">DNA-binding</keyword>
<organism evidence="9 10">
    <name type="scientific">Lottiidibacillus patelloidae</name>
    <dbReference type="NCBI Taxonomy" id="2670334"/>
    <lineage>
        <taxon>Bacteria</taxon>
        <taxon>Bacillati</taxon>
        <taxon>Bacillota</taxon>
        <taxon>Bacilli</taxon>
        <taxon>Bacillales</taxon>
        <taxon>Bacillaceae</taxon>
        <taxon>Lottiidibacillus</taxon>
    </lineage>
</organism>
<protein>
    <submittedName>
        <fullName evidence="9">DNA-binding response regulator</fullName>
    </submittedName>
</protein>
<dbReference type="GO" id="GO:0003677">
    <property type="term" value="F:DNA binding"/>
    <property type="evidence" value="ECO:0007669"/>
    <property type="project" value="UniProtKB-KW"/>
</dbReference>
<dbReference type="AlphaFoldDB" id="A0A263BWA1"/>
<gene>
    <name evidence="9" type="ORF">CIB95_05505</name>
</gene>
<dbReference type="InterPro" id="IPR011006">
    <property type="entry name" value="CheY-like_superfamily"/>
</dbReference>
<evidence type="ECO:0000313" key="10">
    <source>
        <dbReference type="Proteomes" id="UP000217083"/>
    </source>
</evidence>
<dbReference type="Proteomes" id="UP000217083">
    <property type="component" value="Unassembled WGS sequence"/>
</dbReference>
<comment type="caution">
    <text evidence="9">The sequence shown here is derived from an EMBL/GenBank/DDBJ whole genome shotgun (WGS) entry which is preliminary data.</text>
</comment>
<dbReference type="SUPFAM" id="SSF46894">
    <property type="entry name" value="C-terminal effector domain of the bipartite response regulators"/>
    <property type="match status" value="1"/>
</dbReference>
<evidence type="ECO:0000259" key="7">
    <source>
        <dbReference type="PROSITE" id="PS50043"/>
    </source>
</evidence>
<evidence type="ECO:0000256" key="4">
    <source>
        <dbReference type="ARBA" id="ARBA00023125"/>
    </source>
</evidence>
<accession>A0A263BWA1</accession>
<dbReference type="RefSeq" id="WP_094923441.1">
    <property type="nucleotide sequence ID" value="NZ_NPIA01000002.1"/>
</dbReference>
<dbReference type="InterPro" id="IPR001789">
    <property type="entry name" value="Sig_transdc_resp-reg_receiver"/>
</dbReference>
<feature type="domain" description="HTH luxR-type" evidence="7">
    <location>
        <begin position="141"/>
        <end position="206"/>
    </location>
</feature>
<name>A0A263BWA1_9BACI</name>
<dbReference type="GO" id="GO:0006355">
    <property type="term" value="P:regulation of DNA-templated transcription"/>
    <property type="evidence" value="ECO:0007669"/>
    <property type="project" value="InterPro"/>
</dbReference>
<dbReference type="CDD" id="cd17535">
    <property type="entry name" value="REC_NarL-like"/>
    <property type="match status" value="1"/>
</dbReference>
<proteinExistence type="predicted"/>
<evidence type="ECO:0000256" key="3">
    <source>
        <dbReference type="ARBA" id="ARBA00023015"/>
    </source>
</evidence>
<comment type="subcellular location">
    <subcellularLocation>
        <location evidence="1">Cytoplasm</location>
    </subcellularLocation>
</comment>
<dbReference type="CDD" id="cd06170">
    <property type="entry name" value="LuxR_C_like"/>
    <property type="match status" value="1"/>
</dbReference>
<dbReference type="EMBL" id="NPIA01000002">
    <property type="protein sequence ID" value="OZM58009.1"/>
    <property type="molecule type" value="Genomic_DNA"/>
</dbReference>
<evidence type="ECO:0000256" key="2">
    <source>
        <dbReference type="ARBA" id="ARBA00022553"/>
    </source>
</evidence>
<dbReference type="Pfam" id="PF00072">
    <property type="entry name" value="Response_reg"/>
    <property type="match status" value="1"/>
</dbReference>
<evidence type="ECO:0000256" key="1">
    <source>
        <dbReference type="ARBA" id="ARBA00004496"/>
    </source>
</evidence>
<dbReference type="GO" id="GO:0000160">
    <property type="term" value="P:phosphorelay signal transduction system"/>
    <property type="evidence" value="ECO:0007669"/>
    <property type="project" value="InterPro"/>
</dbReference>
<keyword evidence="3" id="KW-0805">Transcription regulation</keyword>
<dbReference type="GO" id="GO:0005737">
    <property type="term" value="C:cytoplasm"/>
    <property type="evidence" value="ECO:0007669"/>
    <property type="project" value="UniProtKB-SubCell"/>
</dbReference>
<dbReference type="SUPFAM" id="SSF52172">
    <property type="entry name" value="CheY-like"/>
    <property type="match status" value="1"/>
</dbReference>
<keyword evidence="10" id="KW-1185">Reference proteome</keyword>
<dbReference type="PROSITE" id="PS50110">
    <property type="entry name" value="RESPONSE_REGULATORY"/>
    <property type="match status" value="1"/>
</dbReference>
<dbReference type="PRINTS" id="PR00038">
    <property type="entry name" value="HTHLUXR"/>
</dbReference>
<evidence type="ECO:0000256" key="5">
    <source>
        <dbReference type="ARBA" id="ARBA00023163"/>
    </source>
</evidence>
<evidence type="ECO:0000259" key="8">
    <source>
        <dbReference type="PROSITE" id="PS50110"/>
    </source>
</evidence>
<dbReference type="PROSITE" id="PS50043">
    <property type="entry name" value="HTH_LUXR_2"/>
    <property type="match status" value="1"/>
</dbReference>
<dbReference type="InterPro" id="IPR000792">
    <property type="entry name" value="Tscrpt_reg_LuxR_C"/>
</dbReference>
<dbReference type="FunFam" id="1.10.10.10:FF:000153">
    <property type="entry name" value="LuxR family transcriptional regulator"/>
    <property type="match status" value="1"/>
</dbReference>
<keyword evidence="5" id="KW-0804">Transcription</keyword>
<reference evidence="9 10" key="2">
    <citation type="submission" date="2017-09" db="EMBL/GenBank/DDBJ databases">
        <title>Bacillus patelloidae sp. nov., isolated from the intestinal tract of a marine limpet.</title>
        <authorList>
            <person name="Liu R."/>
            <person name="Dong C."/>
            <person name="Shao Z."/>
        </authorList>
    </citation>
    <scope>NUCLEOTIDE SEQUENCE [LARGE SCALE GENOMIC DNA]</scope>
    <source>
        <strain evidence="9 10">SA5d-4</strain>
    </source>
</reference>